<evidence type="ECO:0000313" key="5">
    <source>
        <dbReference type="EMBL" id="SVE42610.1"/>
    </source>
</evidence>
<name>A0A383DE68_9ZZZZ</name>
<evidence type="ECO:0008006" key="6">
    <source>
        <dbReference type="Google" id="ProtNLM"/>
    </source>
</evidence>
<dbReference type="PANTHER" id="PTHR13528">
    <property type="entry name" value="39S RIBOSOMAL PROTEIN L28, MITOCHONDRIAL"/>
    <property type="match status" value="1"/>
</dbReference>
<evidence type="ECO:0000256" key="1">
    <source>
        <dbReference type="ARBA" id="ARBA00008760"/>
    </source>
</evidence>
<dbReference type="InterPro" id="IPR037147">
    <property type="entry name" value="Ribosomal_bL28_sf"/>
</dbReference>
<dbReference type="NCBIfam" id="TIGR00009">
    <property type="entry name" value="L28"/>
    <property type="match status" value="1"/>
</dbReference>
<dbReference type="Pfam" id="PF00830">
    <property type="entry name" value="Ribosomal_L28"/>
    <property type="match status" value="1"/>
</dbReference>
<reference evidence="5" key="1">
    <citation type="submission" date="2018-05" db="EMBL/GenBank/DDBJ databases">
        <authorList>
            <person name="Lanie J.A."/>
            <person name="Ng W.-L."/>
            <person name="Kazmierczak K.M."/>
            <person name="Andrzejewski T.M."/>
            <person name="Davidsen T.M."/>
            <person name="Wayne K.J."/>
            <person name="Tettelin H."/>
            <person name="Glass J.I."/>
            <person name="Rusch D."/>
            <person name="Podicherti R."/>
            <person name="Tsui H.-C.T."/>
            <person name="Winkler M.E."/>
        </authorList>
    </citation>
    <scope>NUCLEOTIDE SEQUENCE</scope>
</reference>
<dbReference type="EMBL" id="UINC01216464">
    <property type="protein sequence ID" value="SVE42610.1"/>
    <property type="molecule type" value="Genomic_DNA"/>
</dbReference>
<evidence type="ECO:0000256" key="2">
    <source>
        <dbReference type="ARBA" id="ARBA00022980"/>
    </source>
</evidence>
<dbReference type="HAMAP" id="MF_00373">
    <property type="entry name" value="Ribosomal_bL28"/>
    <property type="match status" value="1"/>
</dbReference>
<gene>
    <name evidence="5" type="ORF">METZ01_LOCUS495464</name>
</gene>
<dbReference type="GO" id="GO:1990904">
    <property type="term" value="C:ribonucleoprotein complex"/>
    <property type="evidence" value="ECO:0007669"/>
    <property type="project" value="UniProtKB-KW"/>
</dbReference>
<dbReference type="AlphaFoldDB" id="A0A383DE68"/>
<dbReference type="GO" id="GO:0005840">
    <property type="term" value="C:ribosome"/>
    <property type="evidence" value="ECO:0007669"/>
    <property type="project" value="UniProtKB-KW"/>
</dbReference>
<feature type="region of interest" description="Disordered" evidence="4">
    <location>
        <begin position="1"/>
        <end position="23"/>
    </location>
</feature>
<dbReference type="InterPro" id="IPR001383">
    <property type="entry name" value="Ribosomal_bL28_bact-type"/>
</dbReference>
<keyword evidence="3" id="KW-0687">Ribonucleoprotein</keyword>
<proteinExistence type="inferred from homology"/>
<dbReference type="Gene3D" id="2.30.170.40">
    <property type="entry name" value="Ribosomal protein L28/L24"/>
    <property type="match status" value="1"/>
</dbReference>
<dbReference type="InterPro" id="IPR026569">
    <property type="entry name" value="Ribosomal_bL28"/>
</dbReference>
<protein>
    <recommendedName>
        <fullName evidence="6">50S ribosomal protein L28</fullName>
    </recommendedName>
</protein>
<evidence type="ECO:0000256" key="3">
    <source>
        <dbReference type="ARBA" id="ARBA00023274"/>
    </source>
</evidence>
<keyword evidence="2" id="KW-0689">Ribosomal protein</keyword>
<dbReference type="GO" id="GO:0006412">
    <property type="term" value="P:translation"/>
    <property type="evidence" value="ECO:0007669"/>
    <property type="project" value="InterPro"/>
</dbReference>
<dbReference type="InterPro" id="IPR034704">
    <property type="entry name" value="Ribosomal_bL28/bL31-like_sf"/>
</dbReference>
<sequence length="97" mass="11139">MSNRCSLTGKRVMSGNNVSHAHNKTRRRFYPNLQQASLFSEALNSVVRLKVSRDTIRTVEKRGGIDKFLLDLPDSSLTKEIRRLKARIKKRIKAKSN</sequence>
<evidence type="ECO:0000256" key="4">
    <source>
        <dbReference type="SAM" id="MobiDB-lite"/>
    </source>
</evidence>
<comment type="similarity">
    <text evidence="1">Belongs to the bacterial ribosomal protein bL28 family.</text>
</comment>
<dbReference type="SUPFAM" id="SSF143800">
    <property type="entry name" value="L28p-like"/>
    <property type="match status" value="1"/>
</dbReference>
<dbReference type="GO" id="GO:0003735">
    <property type="term" value="F:structural constituent of ribosome"/>
    <property type="evidence" value="ECO:0007669"/>
    <property type="project" value="InterPro"/>
</dbReference>
<dbReference type="PANTHER" id="PTHR13528:SF2">
    <property type="entry name" value="LARGE RIBOSOMAL SUBUNIT PROTEIN BL28M"/>
    <property type="match status" value="1"/>
</dbReference>
<accession>A0A383DE68</accession>
<organism evidence="5">
    <name type="scientific">marine metagenome</name>
    <dbReference type="NCBI Taxonomy" id="408172"/>
    <lineage>
        <taxon>unclassified sequences</taxon>
        <taxon>metagenomes</taxon>
        <taxon>ecological metagenomes</taxon>
    </lineage>
</organism>